<dbReference type="Pfam" id="PF04341">
    <property type="entry name" value="DUF485"/>
    <property type="match status" value="1"/>
</dbReference>
<dbReference type="InterPro" id="IPR052959">
    <property type="entry name" value="Inner_membrane_assoc"/>
</dbReference>
<dbReference type="eggNOG" id="COG3162">
    <property type="taxonomic scope" value="Bacteria"/>
</dbReference>
<gene>
    <name evidence="2" type="ORF">HL41_08490</name>
</gene>
<organism evidence="2 3">
    <name type="scientific">Thermodesulfobacterium commune DSM 2178</name>
    <dbReference type="NCBI Taxonomy" id="289377"/>
    <lineage>
        <taxon>Bacteria</taxon>
        <taxon>Pseudomonadati</taxon>
        <taxon>Thermodesulfobacteriota</taxon>
        <taxon>Thermodesulfobacteria</taxon>
        <taxon>Thermodesulfobacteriales</taxon>
        <taxon>Thermodesulfobacteriaceae</taxon>
        <taxon>Thermodesulfobacterium</taxon>
    </lineage>
</organism>
<dbReference type="RefSeq" id="WP_000665914.1">
    <property type="nucleotide sequence ID" value="NZ_CP008796.1"/>
</dbReference>
<dbReference type="HOGENOM" id="CLU_123372_2_3_0"/>
<dbReference type="PANTHER" id="PTHR38598">
    <property type="entry name" value="INNER MEMBRANE PROTEIN YJCH"/>
    <property type="match status" value="1"/>
</dbReference>
<dbReference type="OrthoDB" id="9799991at2"/>
<dbReference type="Proteomes" id="UP000028481">
    <property type="component" value="Chromosome"/>
</dbReference>
<evidence type="ECO:0000313" key="2">
    <source>
        <dbReference type="EMBL" id="AIH04681.1"/>
    </source>
</evidence>
<name>A0A075WUW7_9BACT</name>
<evidence type="ECO:0000256" key="1">
    <source>
        <dbReference type="SAM" id="Phobius"/>
    </source>
</evidence>
<keyword evidence="3" id="KW-1185">Reference proteome</keyword>
<accession>A0A075WUW7</accession>
<keyword evidence="1" id="KW-0472">Membrane</keyword>
<feature type="transmembrane region" description="Helical" evidence="1">
    <location>
        <begin position="20"/>
        <end position="41"/>
    </location>
</feature>
<dbReference type="InterPro" id="IPR007436">
    <property type="entry name" value="DUF485"/>
</dbReference>
<keyword evidence="1" id="KW-0812">Transmembrane</keyword>
<proteinExistence type="predicted"/>
<dbReference type="KEGG" id="tcm:HL41_08490"/>
<dbReference type="PaxDb" id="289377-HL41_08490"/>
<evidence type="ECO:0008006" key="4">
    <source>
        <dbReference type="Google" id="ProtNLM"/>
    </source>
</evidence>
<dbReference type="EMBL" id="CP008796">
    <property type="protein sequence ID" value="AIH04681.1"/>
    <property type="molecule type" value="Genomic_DNA"/>
</dbReference>
<dbReference type="STRING" id="289377.HL41_08490"/>
<keyword evidence="1" id="KW-1133">Transmembrane helix</keyword>
<dbReference type="GO" id="GO:0005886">
    <property type="term" value="C:plasma membrane"/>
    <property type="evidence" value="ECO:0007669"/>
    <property type="project" value="TreeGrafter"/>
</dbReference>
<sequence length="97" mass="11160">MKEVLSSPKFQTLMSQKNKVAFALTFIQLLIYYGFIYLLAFKKDFLAIKVTGSIPLGIPLGISVIIFSWLLTGVYTLWANSVYDRLVEEIKREIEKH</sequence>
<dbReference type="PANTHER" id="PTHR38598:SF1">
    <property type="entry name" value="INNER MEMBRANE PROTEIN YJCH"/>
    <property type="match status" value="1"/>
</dbReference>
<dbReference type="AlphaFoldDB" id="A0A075WUW7"/>
<reference evidence="2 3" key="1">
    <citation type="journal article" date="2015" name="Genome Announc.">
        <title>Genome Sequence of a Sulfate-Reducing Thermophilic Bacterium, Thermodesulfobacterium commune DSM 2178T (Phylum Thermodesulfobacteria).</title>
        <authorList>
            <person name="Bhatnagar S."/>
            <person name="Badger J.H."/>
            <person name="Madupu R."/>
            <person name="Khouri H.M."/>
            <person name="O'Connor E.M."/>
            <person name="Robb F.T."/>
            <person name="Ward N.L."/>
            <person name="Eisen J.A."/>
        </authorList>
    </citation>
    <scope>NUCLEOTIDE SEQUENCE [LARGE SCALE GENOMIC DNA]</scope>
    <source>
        <strain evidence="2 3">DSM 2178</strain>
    </source>
</reference>
<evidence type="ECO:0000313" key="3">
    <source>
        <dbReference type="Proteomes" id="UP000028481"/>
    </source>
</evidence>
<feature type="transmembrane region" description="Helical" evidence="1">
    <location>
        <begin position="53"/>
        <end position="78"/>
    </location>
</feature>
<protein>
    <recommendedName>
        <fullName evidence="4">DUF485 domain-containing protein</fullName>
    </recommendedName>
</protein>